<sequence>MKLWATKLIIFLYLTTSTQFSQLYKLPIFVSHFIEHAQSDDLIDEMVIFIVHHYGGHEVDEDWQTDQKLPFINIEIAHIDHSYLPIVIVEIPKIDKKVLHEPISSFNEDQIYSYYLNSIWQPPKQA</sequence>
<accession>A0A1I5A9Z9</accession>
<gene>
    <name evidence="1" type="ORF">SAMN05421738_1163</name>
</gene>
<organism evidence="1 2">
    <name type="scientific">Algoriella xinjiangensis</name>
    <dbReference type="NCBI Taxonomy" id="684065"/>
    <lineage>
        <taxon>Bacteria</taxon>
        <taxon>Pseudomonadati</taxon>
        <taxon>Bacteroidota</taxon>
        <taxon>Flavobacteriia</taxon>
        <taxon>Flavobacteriales</taxon>
        <taxon>Weeksellaceae</taxon>
        <taxon>Algoriella</taxon>
    </lineage>
</organism>
<keyword evidence="2" id="KW-1185">Reference proteome</keyword>
<dbReference type="EMBL" id="FOUZ01000016">
    <property type="protein sequence ID" value="SFN58979.1"/>
    <property type="molecule type" value="Genomic_DNA"/>
</dbReference>
<evidence type="ECO:0000313" key="2">
    <source>
        <dbReference type="Proteomes" id="UP000199149"/>
    </source>
</evidence>
<dbReference type="AlphaFoldDB" id="A0A1I5A9Z9"/>
<evidence type="ECO:0000313" key="1">
    <source>
        <dbReference type="EMBL" id="SFN58979.1"/>
    </source>
</evidence>
<dbReference type="Proteomes" id="UP000199149">
    <property type="component" value="Unassembled WGS sequence"/>
</dbReference>
<dbReference type="STRING" id="684065.SAMN05421738_1163"/>
<name>A0A1I5A9Z9_9FLAO</name>
<protein>
    <submittedName>
        <fullName evidence="1">Uncharacterized protein</fullName>
    </submittedName>
</protein>
<proteinExistence type="predicted"/>
<reference evidence="2" key="1">
    <citation type="submission" date="2016-10" db="EMBL/GenBank/DDBJ databases">
        <authorList>
            <person name="Varghese N."/>
            <person name="Submissions S."/>
        </authorList>
    </citation>
    <scope>NUCLEOTIDE SEQUENCE [LARGE SCALE GENOMIC DNA]</scope>
    <source>
        <strain evidence="2">XJ109</strain>
    </source>
</reference>